<feature type="region of interest" description="Disordered" evidence="1">
    <location>
        <begin position="35"/>
        <end position="59"/>
    </location>
</feature>
<name>A0A2G2ZNT7_CAPAN</name>
<organism evidence="2 3">
    <name type="scientific">Capsicum annuum</name>
    <name type="common">Capsicum pepper</name>
    <dbReference type="NCBI Taxonomy" id="4072"/>
    <lineage>
        <taxon>Eukaryota</taxon>
        <taxon>Viridiplantae</taxon>
        <taxon>Streptophyta</taxon>
        <taxon>Embryophyta</taxon>
        <taxon>Tracheophyta</taxon>
        <taxon>Spermatophyta</taxon>
        <taxon>Magnoliopsida</taxon>
        <taxon>eudicotyledons</taxon>
        <taxon>Gunneridae</taxon>
        <taxon>Pentapetalae</taxon>
        <taxon>asterids</taxon>
        <taxon>lamiids</taxon>
        <taxon>Solanales</taxon>
        <taxon>Solanaceae</taxon>
        <taxon>Solanoideae</taxon>
        <taxon>Capsiceae</taxon>
        <taxon>Capsicum</taxon>
    </lineage>
</organism>
<dbReference type="Gramene" id="PHT83646">
    <property type="protein sequence ID" value="PHT83646"/>
    <property type="gene ID" value="T459_12089"/>
</dbReference>
<protein>
    <submittedName>
        <fullName evidence="2">Uncharacterized protein</fullName>
    </submittedName>
</protein>
<reference evidence="2 3" key="2">
    <citation type="journal article" date="2017" name="Genome Biol.">
        <title>New reference genome sequences of hot pepper reveal the massive evolution of plant disease-resistance genes by retroduplication.</title>
        <authorList>
            <person name="Kim S."/>
            <person name="Park J."/>
            <person name="Yeom S.I."/>
            <person name="Kim Y.M."/>
            <person name="Seo E."/>
            <person name="Kim K.T."/>
            <person name="Kim M.S."/>
            <person name="Lee J.M."/>
            <person name="Cheong K."/>
            <person name="Shin H.S."/>
            <person name="Kim S.B."/>
            <person name="Han K."/>
            <person name="Lee J."/>
            <person name="Park M."/>
            <person name="Lee H.A."/>
            <person name="Lee H.Y."/>
            <person name="Lee Y."/>
            <person name="Oh S."/>
            <person name="Lee J.H."/>
            <person name="Choi E."/>
            <person name="Choi E."/>
            <person name="Lee S.E."/>
            <person name="Jeon J."/>
            <person name="Kim H."/>
            <person name="Choi G."/>
            <person name="Song H."/>
            <person name="Lee J."/>
            <person name="Lee S.C."/>
            <person name="Kwon J.K."/>
            <person name="Lee H.Y."/>
            <person name="Koo N."/>
            <person name="Hong Y."/>
            <person name="Kim R.W."/>
            <person name="Kang W.H."/>
            <person name="Huh J.H."/>
            <person name="Kang B.C."/>
            <person name="Yang T.J."/>
            <person name="Lee Y.H."/>
            <person name="Bennetzen J.L."/>
            <person name="Choi D."/>
        </authorList>
    </citation>
    <scope>NUCLEOTIDE SEQUENCE [LARGE SCALE GENOMIC DNA]</scope>
    <source>
        <strain evidence="3">cv. CM334</strain>
    </source>
</reference>
<reference evidence="2 3" key="1">
    <citation type="journal article" date="2014" name="Nat. Genet.">
        <title>Genome sequence of the hot pepper provides insights into the evolution of pungency in Capsicum species.</title>
        <authorList>
            <person name="Kim S."/>
            <person name="Park M."/>
            <person name="Yeom S.I."/>
            <person name="Kim Y.M."/>
            <person name="Lee J.M."/>
            <person name="Lee H.A."/>
            <person name="Seo E."/>
            <person name="Choi J."/>
            <person name="Cheong K."/>
            <person name="Kim K.T."/>
            <person name="Jung K."/>
            <person name="Lee G.W."/>
            <person name="Oh S.K."/>
            <person name="Bae C."/>
            <person name="Kim S.B."/>
            <person name="Lee H.Y."/>
            <person name="Kim S.Y."/>
            <person name="Kim M.S."/>
            <person name="Kang B.C."/>
            <person name="Jo Y.D."/>
            <person name="Yang H.B."/>
            <person name="Jeong H.J."/>
            <person name="Kang W.H."/>
            <person name="Kwon J.K."/>
            <person name="Shin C."/>
            <person name="Lim J.Y."/>
            <person name="Park J.H."/>
            <person name="Huh J.H."/>
            <person name="Kim J.S."/>
            <person name="Kim B.D."/>
            <person name="Cohen O."/>
            <person name="Paran I."/>
            <person name="Suh M.C."/>
            <person name="Lee S.B."/>
            <person name="Kim Y.K."/>
            <person name="Shin Y."/>
            <person name="Noh S.J."/>
            <person name="Park J."/>
            <person name="Seo Y.S."/>
            <person name="Kwon S.Y."/>
            <person name="Kim H.A."/>
            <person name="Park J.M."/>
            <person name="Kim H.J."/>
            <person name="Choi S.B."/>
            <person name="Bosland P.W."/>
            <person name="Reeves G."/>
            <person name="Jo S.H."/>
            <person name="Lee B.W."/>
            <person name="Cho H.T."/>
            <person name="Choi H.S."/>
            <person name="Lee M.S."/>
            <person name="Yu Y."/>
            <person name="Do Choi Y."/>
            <person name="Park B.S."/>
            <person name="van Deynze A."/>
            <person name="Ashrafi H."/>
            <person name="Hill T."/>
            <person name="Kim W.T."/>
            <person name="Pai H.S."/>
            <person name="Ahn H.K."/>
            <person name="Yeam I."/>
            <person name="Giovannoni J.J."/>
            <person name="Rose J.K."/>
            <person name="Sorensen I."/>
            <person name="Lee S.J."/>
            <person name="Kim R.W."/>
            <person name="Choi I.Y."/>
            <person name="Choi B.S."/>
            <person name="Lim J.S."/>
            <person name="Lee Y.H."/>
            <person name="Choi D."/>
        </authorList>
    </citation>
    <scope>NUCLEOTIDE SEQUENCE [LARGE SCALE GENOMIC DNA]</scope>
    <source>
        <strain evidence="3">cv. CM334</strain>
    </source>
</reference>
<dbReference type="Proteomes" id="UP000222542">
    <property type="component" value="Unassembled WGS sequence"/>
</dbReference>
<sequence>MPSVIPQLGSSNGRVYAWELKSPNWLFGQRKYDDSNSASKVSSHAVSDGASNGENEADGLGDLSWISGVTDLNQEDIFESPSRCWSLLKDLALIPIVGLIATEAFKEPEAFPYFFREGSESLIQAYESGTEDRINYKANETESS</sequence>
<dbReference type="AlphaFoldDB" id="A0A2G2ZNT7"/>
<dbReference type="EMBL" id="AYRZ02000004">
    <property type="protein sequence ID" value="PHT83646.1"/>
    <property type="molecule type" value="Genomic_DNA"/>
</dbReference>
<feature type="compositionally biased region" description="Polar residues" evidence="1">
    <location>
        <begin position="35"/>
        <end position="54"/>
    </location>
</feature>
<evidence type="ECO:0000256" key="1">
    <source>
        <dbReference type="SAM" id="MobiDB-lite"/>
    </source>
</evidence>
<proteinExistence type="predicted"/>
<evidence type="ECO:0000313" key="2">
    <source>
        <dbReference type="EMBL" id="PHT83646.1"/>
    </source>
</evidence>
<comment type="caution">
    <text evidence="2">The sequence shown here is derived from an EMBL/GenBank/DDBJ whole genome shotgun (WGS) entry which is preliminary data.</text>
</comment>
<keyword evidence="3" id="KW-1185">Reference proteome</keyword>
<gene>
    <name evidence="2" type="ORF">T459_12089</name>
</gene>
<accession>A0A2G2ZNT7</accession>
<dbReference type="STRING" id="4072.A0A2G2ZNT7"/>
<evidence type="ECO:0000313" key="3">
    <source>
        <dbReference type="Proteomes" id="UP000222542"/>
    </source>
</evidence>